<dbReference type="Gene3D" id="3.40.30.10">
    <property type="entry name" value="Glutaredoxin"/>
    <property type="match status" value="1"/>
</dbReference>
<dbReference type="PANTHER" id="PTHR42852">
    <property type="entry name" value="THIOL:DISULFIDE INTERCHANGE PROTEIN DSBE"/>
    <property type="match status" value="1"/>
</dbReference>
<dbReference type="InterPro" id="IPR036249">
    <property type="entry name" value="Thioredoxin-like_sf"/>
</dbReference>
<dbReference type="PROSITE" id="PS51352">
    <property type="entry name" value="THIOREDOXIN_2"/>
    <property type="match status" value="1"/>
</dbReference>
<dbReference type="RefSeq" id="WP_171833433.1">
    <property type="nucleotide sequence ID" value="NZ_CP053708.1"/>
</dbReference>
<accession>A0A6M8HRC1</accession>
<dbReference type="InterPro" id="IPR013766">
    <property type="entry name" value="Thioredoxin_domain"/>
</dbReference>
<dbReference type="KEGG" id="lck:HN018_14205"/>
<dbReference type="InterPro" id="IPR017937">
    <property type="entry name" value="Thioredoxin_CS"/>
</dbReference>
<dbReference type="GO" id="GO:0015036">
    <property type="term" value="F:disulfide oxidoreductase activity"/>
    <property type="evidence" value="ECO:0007669"/>
    <property type="project" value="UniProtKB-ARBA"/>
</dbReference>
<name>A0A6M8HRC1_9PROT</name>
<evidence type="ECO:0000259" key="2">
    <source>
        <dbReference type="PROSITE" id="PS51352"/>
    </source>
</evidence>
<evidence type="ECO:0000313" key="4">
    <source>
        <dbReference type="Proteomes" id="UP000500767"/>
    </source>
</evidence>
<proteinExistence type="predicted"/>
<protein>
    <submittedName>
        <fullName evidence="3">TlpA family protein disulfide reductase</fullName>
    </submittedName>
</protein>
<feature type="domain" description="Thioredoxin" evidence="2">
    <location>
        <begin position="50"/>
        <end position="192"/>
    </location>
</feature>
<dbReference type="InterPro" id="IPR050553">
    <property type="entry name" value="Thioredoxin_ResA/DsbE_sf"/>
</dbReference>
<dbReference type="PANTHER" id="PTHR42852:SF13">
    <property type="entry name" value="PROTEIN DIPZ"/>
    <property type="match status" value="1"/>
</dbReference>
<dbReference type="CDD" id="cd02966">
    <property type="entry name" value="TlpA_like_family"/>
    <property type="match status" value="1"/>
</dbReference>
<dbReference type="EMBL" id="CP053708">
    <property type="protein sequence ID" value="QKE91043.1"/>
    <property type="molecule type" value="Genomic_DNA"/>
</dbReference>
<dbReference type="SUPFAM" id="SSF52833">
    <property type="entry name" value="Thioredoxin-like"/>
    <property type="match status" value="1"/>
</dbReference>
<evidence type="ECO:0000256" key="1">
    <source>
        <dbReference type="ARBA" id="ARBA00023284"/>
    </source>
</evidence>
<dbReference type="GO" id="GO:0016209">
    <property type="term" value="F:antioxidant activity"/>
    <property type="evidence" value="ECO:0007669"/>
    <property type="project" value="InterPro"/>
</dbReference>
<dbReference type="Proteomes" id="UP000500767">
    <property type="component" value="Chromosome"/>
</dbReference>
<dbReference type="Pfam" id="PF00578">
    <property type="entry name" value="AhpC-TSA"/>
    <property type="match status" value="1"/>
</dbReference>
<reference evidence="3 4" key="1">
    <citation type="journal article" date="2014" name="World J. Microbiol. Biotechnol.">
        <title>Biodiversity and physiological characteristics of Antarctic and Arctic lichens-associated bacteria.</title>
        <authorList>
            <person name="Lee Y.M."/>
            <person name="Kim E.H."/>
            <person name="Lee H.K."/>
            <person name="Hong S.G."/>
        </authorList>
    </citation>
    <scope>NUCLEOTIDE SEQUENCE [LARGE SCALE GENOMIC DNA]</scope>
    <source>
        <strain evidence="3 4">PAMC 26569</strain>
    </source>
</reference>
<organism evidence="3 4">
    <name type="scientific">Lichenicola cladoniae</name>
    <dbReference type="NCBI Taxonomy" id="1484109"/>
    <lineage>
        <taxon>Bacteria</taxon>
        <taxon>Pseudomonadati</taxon>
        <taxon>Pseudomonadota</taxon>
        <taxon>Alphaproteobacteria</taxon>
        <taxon>Acetobacterales</taxon>
        <taxon>Acetobacteraceae</taxon>
        <taxon>Lichenicola</taxon>
    </lineage>
</organism>
<evidence type="ECO:0000313" key="3">
    <source>
        <dbReference type="EMBL" id="QKE91043.1"/>
    </source>
</evidence>
<dbReference type="InterPro" id="IPR000866">
    <property type="entry name" value="AhpC/TSA"/>
</dbReference>
<dbReference type="PROSITE" id="PS00194">
    <property type="entry name" value="THIOREDOXIN_1"/>
    <property type="match status" value="1"/>
</dbReference>
<keyword evidence="1" id="KW-0676">Redox-active center</keyword>
<dbReference type="AlphaFoldDB" id="A0A6M8HRC1"/>
<gene>
    <name evidence="3" type="ORF">HN018_14205</name>
</gene>
<sequence length="192" mass="20043">MQKTLRRTVLAAGGTLLAGAVARKYLVEPGQAEQADPGHPPVQPLDIIKPHPPTILPRLTFLDADGKAQSLEQYAGHGLVLNLWATWCVPCVAEMPALDALSRTLAPSGIRVLTVSLDRSGAAAVRPFYAAHGINSLPVLLDPHSVLLGALGLDGIPTTLLVGKTGLEVARLQGPVDWASPQAAALVTKLIG</sequence>
<keyword evidence="4" id="KW-1185">Reference proteome</keyword>